<dbReference type="SMART" id="SM01318">
    <property type="entry name" value="SVWC"/>
    <property type="match status" value="1"/>
</dbReference>
<evidence type="ECO:0000313" key="5">
    <source>
        <dbReference type="EMBL" id="GIY51713.1"/>
    </source>
</evidence>
<evidence type="ECO:0000259" key="4">
    <source>
        <dbReference type="SMART" id="SM01318"/>
    </source>
</evidence>
<protein>
    <recommendedName>
        <fullName evidence="4">Single domain-containing protein</fullName>
    </recommendedName>
</protein>
<evidence type="ECO:0000256" key="1">
    <source>
        <dbReference type="ARBA" id="ARBA00004613"/>
    </source>
</evidence>
<dbReference type="GO" id="GO:0005576">
    <property type="term" value="C:extracellular region"/>
    <property type="evidence" value="ECO:0007669"/>
    <property type="project" value="UniProtKB-SubCell"/>
</dbReference>
<evidence type="ECO:0000256" key="2">
    <source>
        <dbReference type="ARBA" id="ARBA00022525"/>
    </source>
</evidence>
<dbReference type="Proteomes" id="UP001054837">
    <property type="component" value="Unassembled WGS sequence"/>
</dbReference>
<keyword evidence="6" id="KW-1185">Reference proteome</keyword>
<gene>
    <name evidence="5" type="ORF">CDAR_496061</name>
</gene>
<reference evidence="5 6" key="1">
    <citation type="submission" date="2021-06" db="EMBL/GenBank/DDBJ databases">
        <title>Caerostris darwini draft genome.</title>
        <authorList>
            <person name="Kono N."/>
            <person name="Arakawa K."/>
        </authorList>
    </citation>
    <scope>NUCLEOTIDE SEQUENCE [LARGE SCALE GENOMIC DNA]</scope>
</reference>
<feature type="chain" id="PRO_5043551308" description="Single domain-containing protein" evidence="3">
    <location>
        <begin position="23"/>
        <end position="116"/>
    </location>
</feature>
<organism evidence="5 6">
    <name type="scientific">Caerostris darwini</name>
    <dbReference type="NCBI Taxonomy" id="1538125"/>
    <lineage>
        <taxon>Eukaryota</taxon>
        <taxon>Metazoa</taxon>
        <taxon>Ecdysozoa</taxon>
        <taxon>Arthropoda</taxon>
        <taxon>Chelicerata</taxon>
        <taxon>Arachnida</taxon>
        <taxon>Araneae</taxon>
        <taxon>Araneomorphae</taxon>
        <taxon>Entelegynae</taxon>
        <taxon>Araneoidea</taxon>
        <taxon>Araneidae</taxon>
        <taxon>Caerostris</taxon>
    </lineage>
</organism>
<sequence>MQQIKVLSYLMLSVSVYFSAFGDGYVWRERLDTSNGFCEHEYYGKIAVGDVGYDDIACEKIVCKSGRAIGHGCSYVELEGMPGCRLVEYPGHYPACCGYHLECGYEYEEDWSMNSS</sequence>
<comment type="subcellular location">
    <subcellularLocation>
        <location evidence="1">Secreted</location>
    </subcellularLocation>
</comment>
<dbReference type="EMBL" id="BPLQ01010581">
    <property type="protein sequence ID" value="GIY51713.1"/>
    <property type="molecule type" value="Genomic_DNA"/>
</dbReference>
<keyword evidence="2" id="KW-0964">Secreted</keyword>
<evidence type="ECO:0000256" key="3">
    <source>
        <dbReference type="SAM" id="SignalP"/>
    </source>
</evidence>
<dbReference type="InterPro" id="IPR029277">
    <property type="entry name" value="SVWC_dom"/>
</dbReference>
<feature type="domain" description="Single" evidence="4">
    <location>
        <begin position="42"/>
        <end position="103"/>
    </location>
</feature>
<dbReference type="AlphaFoldDB" id="A0AAV4U1N4"/>
<evidence type="ECO:0000313" key="6">
    <source>
        <dbReference type="Proteomes" id="UP001054837"/>
    </source>
</evidence>
<accession>A0AAV4U1N4</accession>
<comment type="caution">
    <text evidence="5">The sequence shown here is derived from an EMBL/GenBank/DDBJ whole genome shotgun (WGS) entry which is preliminary data.</text>
</comment>
<feature type="signal peptide" evidence="3">
    <location>
        <begin position="1"/>
        <end position="22"/>
    </location>
</feature>
<name>A0AAV4U1N4_9ARAC</name>
<keyword evidence="3" id="KW-0732">Signal</keyword>
<proteinExistence type="predicted"/>
<dbReference type="Pfam" id="PF15430">
    <property type="entry name" value="SVWC"/>
    <property type="match status" value="1"/>
</dbReference>